<evidence type="ECO:0000313" key="2">
    <source>
        <dbReference type="Proteomes" id="UP000736787"/>
    </source>
</evidence>
<name>A0A8T1E328_9STRA</name>
<protein>
    <submittedName>
        <fullName evidence="1">Uncharacterized protein</fullName>
    </submittedName>
</protein>
<dbReference type="Proteomes" id="UP000736787">
    <property type="component" value="Unassembled WGS sequence"/>
</dbReference>
<accession>A0A8T1E328</accession>
<dbReference type="AlphaFoldDB" id="A0A8T1E328"/>
<gene>
    <name evidence="1" type="ORF">PC117_g8031</name>
</gene>
<reference evidence="1" key="1">
    <citation type="submission" date="2018-10" db="EMBL/GenBank/DDBJ databases">
        <title>Effector identification in a new, highly contiguous assembly of the strawberry crown rot pathogen Phytophthora cactorum.</title>
        <authorList>
            <person name="Armitage A.D."/>
            <person name="Nellist C.F."/>
            <person name="Bates H."/>
            <person name="Vickerstaff R.J."/>
            <person name="Harrison R.J."/>
        </authorList>
    </citation>
    <scope>NUCLEOTIDE SEQUENCE</scope>
    <source>
        <strain evidence="1">4040</strain>
    </source>
</reference>
<proteinExistence type="predicted"/>
<sequence>MSDLKEFTGRVQDEDWVPPWLSKVKSAFPRHQHSDEERCLTFTDPLFQIQYCGLGVSVAWQYYHARKRSDESSLGYLYRLNIAALRARLKIKDGDQRARREHVEHYIETLGDQELTLLQITDAEDL</sequence>
<evidence type="ECO:0000313" key="1">
    <source>
        <dbReference type="EMBL" id="KAG2945941.1"/>
    </source>
</evidence>
<comment type="caution">
    <text evidence="1">The sequence shown here is derived from an EMBL/GenBank/DDBJ whole genome shotgun (WGS) entry which is preliminary data.</text>
</comment>
<organism evidence="1 2">
    <name type="scientific">Phytophthora cactorum</name>
    <dbReference type="NCBI Taxonomy" id="29920"/>
    <lineage>
        <taxon>Eukaryota</taxon>
        <taxon>Sar</taxon>
        <taxon>Stramenopiles</taxon>
        <taxon>Oomycota</taxon>
        <taxon>Peronosporomycetes</taxon>
        <taxon>Peronosporales</taxon>
        <taxon>Peronosporaceae</taxon>
        <taxon>Phytophthora</taxon>
    </lineage>
</organism>
<dbReference type="EMBL" id="RCMK01000170">
    <property type="protein sequence ID" value="KAG2945941.1"/>
    <property type="molecule type" value="Genomic_DNA"/>
</dbReference>